<keyword evidence="3" id="KW-1185">Reference proteome</keyword>
<accession>A0A1W7AES4</accession>
<evidence type="ECO:0000313" key="3">
    <source>
        <dbReference type="Proteomes" id="UP000194154"/>
    </source>
</evidence>
<dbReference type="Gene3D" id="3.10.590.10">
    <property type="entry name" value="ph1033 like domains"/>
    <property type="match status" value="1"/>
</dbReference>
<protein>
    <submittedName>
        <fullName evidence="2">EVE domain protein</fullName>
    </submittedName>
</protein>
<dbReference type="InterPro" id="IPR002740">
    <property type="entry name" value="EVE_domain"/>
</dbReference>
<evidence type="ECO:0000313" key="2">
    <source>
        <dbReference type="EMBL" id="ARQ07926.1"/>
    </source>
</evidence>
<dbReference type="STRING" id="1855823.MCCS_23460"/>
<dbReference type="InterPro" id="IPR015947">
    <property type="entry name" value="PUA-like_sf"/>
</dbReference>
<dbReference type="EMBL" id="CP021059">
    <property type="protein sequence ID" value="ARQ07926.1"/>
    <property type="molecule type" value="Genomic_DNA"/>
</dbReference>
<dbReference type="GeneID" id="35296419"/>
<dbReference type="AlphaFoldDB" id="A0A1W7AES4"/>
<gene>
    <name evidence="2" type="ORF">MCCS_23460</name>
</gene>
<evidence type="ECO:0000259" key="1">
    <source>
        <dbReference type="Pfam" id="PF01878"/>
    </source>
</evidence>
<dbReference type="OrthoDB" id="2416557at2"/>
<dbReference type="Proteomes" id="UP000194154">
    <property type="component" value="Chromosome"/>
</dbReference>
<dbReference type="Pfam" id="PF01878">
    <property type="entry name" value="EVE"/>
    <property type="match status" value="1"/>
</dbReference>
<name>A0A1W7AES4_9STAP</name>
<dbReference type="RefSeq" id="WP_086043444.1">
    <property type="nucleotide sequence ID" value="NZ_CBCRZA010000008.1"/>
</dbReference>
<dbReference type="KEGG" id="mcak:MCCS_23460"/>
<reference evidence="2 3" key="1">
    <citation type="journal article" date="2017" name="Int. J. Syst. Evol. Microbiol.">
        <title>Macrococcus canis sp. nov., a skin bacterium associated with infections in dogs.</title>
        <authorList>
            <person name="Gobeli Brawand S."/>
            <person name="Cotting K."/>
            <person name="Gomez-Sanz E."/>
            <person name="Collaud A."/>
            <person name="Thomann A."/>
            <person name="Brodard I."/>
            <person name="Rodriguez-Campos S."/>
            <person name="Strauss C."/>
            <person name="Perreten V."/>
        </authorList>
    </citation>
    <scope>NUCLEOTIDE SEQUENCE [LARGE SCALE GENOMIC DNA]</scope>
    <source>
        <strain evidence="2 3">KM45013</strain>
    </source>
</reference>
<organism evidence="2 3">
    <name type="scientific">Macrococcoides canis</name>
    <dbReference type="NCBI Taxonomy" id="1855823"/>
    <lineage>
        <taxon>Bacteria</taxon>
        <taxon>Bacillati</taxon>
        <taxon>Bacillota</taxon>
        <taxon>Bacilli</taxon>
        <taxon>Bacillales</taxon>
        <taxon>Staphylococcaceae</taxon>
        <taxon>Macrococcoides</taxon>
    </lineage>
</organism>
<dbReference type="SUPFAM" id="SSF88697">
    <property type="entry name" value="PUA domain-like"/>
    <property type="match status" value="2"/>
</dbReference>
<proteinExistence type="predicted"/>
<sequence>MNYFWLNCGYNRFNHFEDLMNQVSVFDSTVHFNPNEGYQAFKRANPGDRVIFYLVQNKIGLLGAGEVLKVEEPRRGQIKIHFKYDTKLAPFTKDYLIRDEKLKETIQSMKEQLLNPISEDDYHKIINVGQYKEKINRYFIMKEETPFEAGMEYTVYVSNVNGMNRLGYKHYGEMQPEDKVIIYKTQPERGIYGIAEVVKGKHGNKPVAGRTDTTAVIIKYIEDITPRTIYELDRELMLRAQYFLDEKWNEAVTEITKNQYKAMLEPSETPAVQKAPSINQVIEAAQYSARKVAMEKKYNETKQKKNDDTKEIAVKHHDLTHQRKLFHIFSLPEYVDGATTAINFLKLDRQAVKIYIADGTWKQANVYGEYIKDKEHYTYHRGIITEALASEVPDSIIIENFEHLTVEQLKPLIYAAQGTTVALPILEDQRRATIGPEGSEATFEVPDDFIIIGITDNDVDTIKEKYPDYVTATMKFYKY</sequence>
<feature type="domain" description="EVE" evidence="1">
    <location>
        <begin position="172"/>
        <end position="264"/>
    </location>
</feature>